<evidence type="ECO:0000313" key="6">
    <source>
        <dbReference type="EMBL" id="CAG8822286.1"/>
    </source>
</evidence>
<comment type="caution">
    <text evidence="6">The sequence shown here is derived from an EMBL/GenBank/DDBJ whole genome shotgun (WGS) entry which is preliminary data.</text>
</comment>
<evidence type="ECO:0000256" key="3">
    <source>
        <dbReference type="ARBA" id="ARBA00023027"/>
    </source>
</evidence>
<comment type="caution">
    <text evidence="4">Lacks conserved residue(s) required for the propagation of feature annotation.</text>
</comment>
<dbReference type="InterPro" id="IPR050134">
    <property type="entry name" value="NAD-dep_sirtuin_deacylases"/>
</dbReference>
<organism evidence="6 7">
    <name type="scientific">Racocetra fulgida</name>
    <dbReference type="NCBI Taxonomy" id="60492"/>
    <lineage>
        <taxon>Eukaryota</taxon>
        <taxon>Fungi</taxon>
        <taxon>Fungi incertae sedis</taxon>
        <taxon>Mucoromycota</taxon>
        <taxon>Glomeromycotina</taxon>
        <taxon>Glomeromycetes</taxon>
        <taxon>Diversisporales</taxon>
        <taxon>Gigasporaceae</taxon>
        <taxon>Racocetra</taxon>
    </lineage>
</organism>
<dbReference type="GO" id="GO:0017136">
    <property type="term" value="F:histone deacetylase activity, NAD-dependent"/>
    <property type="evidence" value="ECO:0007669"/>
    <property type="project" value="TreeGrafter"/>
</dbReference>
<feature type="non-terminal residue" evidence="6">
    <location>
        <position position="1"/>
    </location>
</feature>
<dbReference type="OrthoDB" id="2375550at2759"/>
<evidence type="ECO:0000313" key="7">
    <source>
        <dbReference type="Proteomes" id="UP000789396"/>
    </source>
</evidence>
<evidence type="ECO:0000256" key="1">
    <source>
        <dbReference type="ARBA" id="ARBA00006924"/>
    </source>
</evidence>
<dbReference type="InterPro" id="IPR026590">
    <property type="entry name" value="Ssirtuin_cat_dom"/>
</dbReference>
<dbReference type="Proteomes" id="UP000789396">
    <property type="component" value="Unassembled WGS sequence"/>
</dbReference>
<sequence>LITYYTYMNYLNLYFSRELVLKKKPNRAHKALVNFEKKVLSESPKAQTFTVITQNVDGLSSNIENLIEMHGSLFRTCCTKCGDKSENRDSPIAPA</sequence>
<dbReference type="InterPro" id="IPR003000">
    <property type="entry name" value="Sirtuin"/>
</dbReference>
<dbReference type="AlphaFoldDB" id="A0A9N9KCP9"/>
<accession>A0A9N9KCP9</accession>
<dbReference type="GO" id="GO:0005634">
    <property type="term" value="C:nucleus"/>
    <property type="evidence" value="ECO:0007669"/>
    <property type="project" value="TreeGrafter"/>
</dbReference>
<proteinExistence type="inferred from homology"/>
<protein>
    <submittedName>
        <fullName evidence="6">1810_t:CDS:1</fullName>
    </submittedName>
</protein>
<dbReference type="InterPro" id="IPR026591">
    <property type="entry name" value="Sirtuin_cat_small_dom_sf"/>
</dbReference>
<dbReference type="InterPro" id="IPR029035">
    <property type="entry name" value="DHS-like_NAD/FAD-binding_dom"/>
</dbReference>
<dbReference type="EMBL" id="CAJVPZ010101882">
    <property type="protein sequence ID" value="CAG8822286.1"/>
    <property type="molecule type" value="Genomic_DNA"/>
</dbReference>
<dbReference type="GO" id="GO:0070403">
    <property type="term" value="F:NAD+ binding"/>
    <property type="evidence" value="ECO:0007669"/>
    <property type="project" value="InterPro"/>
</dbReference>
<dbReference type="PANTHER" id="PTHR11085:SF10">
    <property type="entry name" value="NAD-DEPENDENT PROTEIN DEACYLASE SIRTUIN-5, MITOCHONDRIAL-RELATED"/>
    <property type="match status" value="1"/>
</dbReference>
<keyword evidence="3" id="KW-0520">NAD</keyword>
<keyword evidence="2" id="KW-0808">Transferase</keyword>
<evidence type="ECO:0000256" key="4">
    <source>
        <dbReference type="PROSITE-ProRule" id="PRU00236"/>
    </source>
</evidence>
<dbReference type="PANTHER" id="PTHR11085">
    <property type="entry name" value="NAD-DEPENDENT PROTEIN DEACYLASE SIRTUIN-5, MITOCHONDRIAL-RELATED"/>
    <property type="match status" value="1"/>
</dbReference>
<name>A0A9N9KCP9_9GLOM</name>
<feature type="non-terminal residue" evidence="6">
    <location>
        <position position="95"/>
    </location>
</feature>
<feature type="domain" description="Deacetylase sirtuin-type" evidence="5">
    <location>
        <begin position="1"/>
        <end position="95"/>
    </location>
</feature>
<dbReference type="SUPFAM" id="SSF52467">
    <property type="entry name" value="DHS-like NAD/FAD-binding domain"/>
    <property type="match status" value="1"/>
</dbReference>
<evidence type="ECO:0000256" key="2">
    <source>
        <dbReference type="ARBA" id="ARBA00022679"/>
    </source>
</evidence>
<dbReference type="Gene3D" id="3.30.1600.10">
    <property type="entry name" value="SIR2/SIRT2 'Small Domain"/>
    <property type="match status" value="1"/>
</dbReference>
<gene>
    <name evidence="6" type="ORF">RFULGI_LOCUS19755</name>
</gene>
<reference evidence="6" key="1">
    <citation type="submission" date="2021-06" db="EMBL/GenBank/DDBJ databases">
        <authorList>
            <person name="Kallberg Y."/>
            <person name="Tangrot J."/>
            <person name="Rosling A."/>
        </authorList>
    </citation>
    <scope>NUCLEOTIDE SEQUENCE</scope>
    <source>
        <strain evidence="6">IN212</strain>
    </source>
</reference>
<dbReference type="Pfam" id="PF02146">
    <property type="entry name" value="SIR2"/>
    <property type="match status" value="1"/>
</dbReference>
<dbReference type="Gene3D" id="3.40.50.1220">
    <property type="entry name" value="TPP-binding domain"/>
    <property type="match status" value="1"/>
</dbReference>
<keyword evidence="7" id="KW-1185">Reference proteome</keyword>
<evidence type="ECO:0000259" key="5">
    <source>
        <dbReference type="PROSITE" id="PS50305"/>
    </source>
</evidence>
<comment type="similarity">
    <text evidence="1">Belongs to the sirtuin family. Class I subfamily.</text>
</comment>
<dbReference type="PROSITE" id="PS50305">
    <property type="entry name" value="SIRTUIN"/>
    <property type="match status" value="1"/>
</dbReference>